<name>A0A117QLF7_9ACTN</name>
<gene>
    <name evidence="1" type="ORF">AQJ30_27560</name>
</gene>
<evidence type="ECO:0000313" key="2">
    <source>
        <dbReference type="Proteomes" id="UP000053271"/>
    </source>
</evidence>
<sequence length="136" mass="14977">MSSLDTVLARGRAAAKARMRDTVHLYSQAPDVFDRSSGNTVPGAKTTLYEGRARVKPVAQAGEDTEASEREVRLLEYEVSLPWDTPLPPGTRVLPGMRVEVTASRDARMVGLVLWVTGTQYGEQATAWRLTTEDRT</sequence>
<protein>
    <submittedName>
        <fullName evidence="1">Uncharacterized protein</fullName>
    </submittedName>
</protein>
<dbReference type="STRING" id="68231.AQJ30_27560"/>
<comment type="caution">
    <text evidence="1">The sequence shown here is derived from an EMBL/GenBank/DDBJ whole genome shotgun (WGS) entry which is preliminary data.</text>
</comment>
<proteinExistence type="predicted"/>
<dbReference type="AlphaFoldDB" id="A0A117QLF7"/>
<keyword evidence="2" id="KW-1185">Reference proteome</keyword>
<dbReference type="EMBL" id="LMWS01000035">
    <property type="protein sequence ID" value="KUN34829.1"/>
    <property type="molecule type" value="Genomic_DNA"/>
</dbReference>
<dbReference type="Proteomes" id="UP000053271">
    <property type="component" value="Unassembled WGS sequence"/>
</dbReference>
<reference evidence="1 2" key="1">
    <citation type="submission" date="2015-10" db="EMBL/GenBank/DDBJ databases">
        <title>Draft genome sequence of Streptomyces longwoodensis DSM 41677, type strain for the species Streptomyces longwoodensis.</title>
        <authorList>
            <person name="Ruckert C."/>
            <person name="Winkler A."/>
            <person name="Kalinowski J."/>
            <person name="Kampfer P."/>
            <person name="Glaeser S."/>
        </authorList>
    </citation>
    <scope>NUCLEOTIDE SEQUENCE [LARGE SCALE GENOMIC DNA]</scope>
    <source>
        <strain evidence="1 2">DSM 41677</strain>
    </source>
</reference>
<dbReference type="Pfam" id="PF19586">
    <property type="entry name" value="DUF6093"/>
    <property type="match status" value="1"/>
</dbReference>
<dbReference type="RefSeq" id="WP_067239383.1">
    <property type="nucleotide sequence ID" value="NZ_KQ948560.1"/>
</dbReference>
<organism evidence="1 2">
    <name type="scientific">Streptomyces longwoodensis</name>
    <dbReference type="NCBI Taxonomy" id="68231"/>
    <lineage>
        <taxon>Bacteria</taxon>
        <taxon>Bacillati</taxon>
        <taxon>Actinomycetota</taxon>
        <taxon>Actinomycetes</taxon>
        <taxon>Kitasatosporales</taxon>
        <taxon>Streptomycetaceae</taxon>
        <taxon>Streptomyces</taxon>
    </lineage>
</organism>
<dbReference type="GeneID" id="91428333"/>
<dbReference type="InterPro" id="IPR046075">
    <property type="entry name" value="DUF6093"/>
</dbReference>
<evidence type="ECO:0000313" key="1">
    <source>
        <dbReference type="EMBL" id="KUN34829.1"/>
    </source>
</evidence>
<accession>A0A117QLF7</accession>